<feature type="non-terminal residue" evidence="2">
    <location>
        <position position="1"/>
    </location>
</feature>
<evidence type="ECO:0000313" key="3">
    <source>
        <dbReference type="Proteomes" id="UP001140091"/>
    </source>
</evidence>
<comment type="caution">
    <text evidence="2">The sequence shown here is derived from an EMBL/GenBank/DDBJ whole genome shotgun (WGS) entry which is preliminary data.</text>
</comment>
<reference evidence="2" key="1">
    <citation type="submission" date="2022-06" db="EMBL/GenBank/DDBJ databases">
        <title>Genome Sequence of Candolleomyces eurysporus.</title>
        <authorList>
            <person name="Buettner E."/>
        </authorList>
    </citation>
    <scope>NUCLEOTIDE SEQUENCE</scope>
    <source>
        <strain evidence="2">VTCC 930004</strain>
    </source>
</reference>
<dbReference type="OrthoDB" id="2818001at2759"/>
<accession>A0A9W8J8A5</accession>
<gene>
    <name evidence="2" type="ORF">H1R20_g6029</name>
</gene>
<dbReference type="AlphaFoldDB" id="A0A9W8J8A5"/>
<name>A0A9W8J8A5_9AGAR</name>
<feature type="signal peptide" evidence="1">
    <location>
        <begin position="1"/>
        <end position="20"/>
    </location>
</feature>
<protein>
    <submittedName>
        <fullName evidence="2">Uncharacterized protein</fullName>
    </submittedName>
</protein>
<proteinExistence type="predicted"/>
<organism evidence="2 3">
    <name type="scientific">Candolleomyces eurysporus</name>
    <dbReference type="NCBI Taxonomy" id="2828524"/>
    <lineage>
        <taxon>Eukaryota</taxon>
        <taxon>Fungi</taxon>
        <taxon>Dikarya</taxon>
        <taxon>Basidiomycota</taxon>
        <taxon>Agaricomycotina</taxon>
        <taxon>Agaricomycetes</taxon>
        <taxon>Agaricomycetidae</taxon>
        <taxon>Agaricales</taxon>
        <taxon>Agaricineae</taxon>
        <taxon>Psathyrellaceae</taxon>
        <taxon>Candolleomyces</taxon>
    </lineage>
</organism>
<dbReference type="Proteomes" id="UP001140091">
    <property type="component" value="Unassembled WGS sequence"/>
</dbReference>
<keyword evidence="1" id="KW-0732">Signal</keyword>
<feature type="chain" id="PRO_5040857576" evidence="1">
    <location>
        <begin position="21"/>
        <end position="144"/>
    </location>
</feature>
<sequence>MKLSSLFGFLAAVVPAMVSAVTVPGADTPLFYLVATGPDSAGVNFLVRPILYLSPQNTNGSIAGILVNPTVLLLTLSKRAPEHALPMGNSSNPENSQLGAKVTFNWVGGFYVCGTNKEVYYKVNSADGPTGCTPIDLYTLPVVQ</sequence>
<keyword evidence="3" id="KW-1185">Reference proteome</keyword>
<evidence type="ECO:0000256" key="1">
    <source>
        <dbReference type="SAM" id="SignalP"/>
    </source>
</evidence>
<dbReference type="EMBL" id="JANBPK010000812">
    <property type="protein sequence ID" value="KAJ2931061.1"/>
    <property type="molecule type" value="Genomic_DNA"/>
</dbReference>
<evidence type="ECO:0000313" key="2">
    <source>
        <dbReference type="EMBL" id="KAJ2931061.1"/>
    </source>
</evidence>